<name>A0AAV7PHW2_PLEWA</name>
<evidence type="ECO:0000313" key="2">
    <source>
        <dbReference type="EMBL" id="KAJ1127786.1"/>
    </source>
</evidence>
<proteinExistence type="predicted"/>
<sequence>MDDSCVTEANLLLPSAGQEDLLWGRGQATNNGRRELLELRTAFGHTGTFKRERGGALCTSRPGWSCGGSGTWTSREWTSSGLRRRPGLGLETKLRGGAYVRGCGPHGCRARSVGRRSRHATDDGGVCAQAAHGSSRD</sequence>
<dbReference type="AlphaFoldDB" id="A0AAV7PHW2"/>
<keyword evidence="3" id="KW-1185">Reference proteome</keyword>
<accession>A0AAV7PHW2</accession>
<evidence type="ECO:0000313" key="3">
    <source>
        <dbReference type="Proteomes" id="UP001066276"/>
    </source>
</evidence>
<dbReference type="Proteomes" id="UP001066276">
    <property type="component" value="Chromosome 7"/>
</dbReference>
<dbReference type="EMBL" id="JANPWB010000011">
    <property type="protein sequence ID" value="KAJ1127786.1"/>
    <property type="molecule type" value="Genomic_DNA"/>
</dbReference>
<gene>
    <name evidence="2" type="ORF">NDU88_006179</name>
</gene>
<protein>
    <submittedName>
        <fullName evidence="2">Uncharacterized protein</fullName>
    </submittedName>
</protein>
<organism evidence="2 3">
    <name type="scientific">Pleurodeles waltl</name>
    <name type="common">Iberian ribbed newt</name>
    <dbReference type="NCBI Taxonomy" id="8319"/>
    <lineage>
        <taxon>Eukaryota</taxon>
        <taxon>Metazoa</taxon>
        <taxon>Chordata</taxon>
        <taxon>Craniata</taxon>
        <taxon>Vertebrata</taxon>
        <taxon>Euteleostomi</taxon>
        <taxon>Amphibia</taxon>
        <taxon>Batrachia</taxon>
        <taxon>Caudata</taxon>
        <taxon>Salamandroidea</taxon>
        <taxon>Salamandridae</taxon>
        <taxon>Pleurodelinae</taxon>
        <taxon>Pleurodeles</taxon>
    </lineage>
</organism>
<evidence type="ECO:0000256" key="1">
    <source>
        <dbReference type="SAM" id="MobiDB-lite"/>
    </source>
</evidence>
<feature type="region of interest" description="Disordered" evidence="1">
    <location>
        <begin position="113"/>
        <end position="137"/>
    </location>
</feature>
<reference evidence="2" key="1">
    <citation type="journal article" date="2022" name="bioRxiv">
        <title>Sequencing and chromosome-scale assembly of the giantPleurodeles waltlgenome.</title>
        <authorList>
            <person name="Brown T."/>
            <person name="Elewa A."/>
            <person name="Iarovenko S."/>
            <person name="Subramanian E."/>
            <person name="Araus A.J."/>
            <person name="Petzold A."/>
            <person name="Susuki M."/>
            <person name="Suzuki K.-i.T."/>
            <person name="Hayashi T."/>
            <person name="Toyoda A."/>
            <person name="Oliveira C."/>
            <person name="Osipova E."/>
            <person name="Leigh N.D."/>
            <person name="Simon A."/>
            <person name="Yun M.H."/>
        </authorList>
    </citation>
    <scope>NUCLEOTIDE SEQUENCE</scope>
    <source>
        <strain evidence="2">20211129_DDA</strain>
        <tissue evidence="2">Liver</tissue>
    </source>
</reference>
<comment type="caution">
    <text evidence="2">The sequence shown here is derived from an EMBL/GenBank/DDBJ whole genome shotgun (WGS) entry which is preliminary data.</text>
</comment>